<organism evidence="2 3">
    <name type="scientific">Aureimonas jatrophae</name>
    <dbReference type="NCBI Taxonomy" id="1166073"/>
    <lineage>
        <taxon>Bacteria</taxon>
        <taxon>Pseudomonadati</taxon>
        <taxon>Pseudomonadota</taxon>
        <taxon>Alphaproteobacteria</taxon>
        <taxon>Hyphomicrobiales</taxon>
        <taxon>Aurantimonadaceae</taxon>
        <taxon>Aureimonas</taxon>
    </lineage>
</organism>
<protein>
    <submittedName>
        <fullName evidence="2">Uncharacterized protein</fullName>
    </submittedName>
</protein>
<reference evidence="2 3" key="1">
    <citation type="submission" date="2016-10" db="EMBL/GenBank/DDBJ databases">
        <authorList>
            <person name="de Groot N.N."/>
        </authorList>
    </citation>
    <scope>NUCLEOTIDE SEQUENCE [LARGE SCALE GENOMIC DNA]</scope>
    <source>
        <strain evidence="3">L7-484,KACC 16230,DSM 25025</strain>
    </source>
</reference>
<dbReference type="EMBL" id="FNIT01000006">
    <property type="protein sequence ID" value="SDO40478.1"/>
    <property type="molecule type" value="Genomic_DNA"/>
</dbReference>
<feature type="compositionally biased region" description="Low complexity" evidence="1">
    <location>
        <begin position="1"/>
        <end position="13"/>
    </location>
</feature>
<evidence type="ECO:0000256" key="1">
    <source>
        <dbReference type="SAM" id="MobiDB-lite"/>
    </source>
</evidence>
<keyword evidence="3" id="KW-1185">Reference proteome</keyword>
<feature type="region of interest" description="Disordered" evidence="1">
    <location>
        <begin position="1"/>
        <end position="80"/>
    </location>
</feature>
<dbReference type="Proteomes" id="UP000198793">
    <property type="component" value="Unassembled WGS sequence"/>
</dbReference>
<accession>A0A1H0J9L0</accession>
<dbReference type="STRING" id="1166073.SAMN05192530_10677"/>
<proteinExistence type="predicted"/>
<sequence>MSGSKSKSRSTSGPGMGAVSNEPENKETPSGPVAGRGDVTAGDEVRQACPEGGIASRCGTPPGPDRRTMNLPVPRPRGRAPLGIADRAIRAVRCDVVPFPRRRHPAGRGDELETTARRLEASGRYRVMRRLPSRSVEPRPLGPDDRLVLVAHSRPGVPRRRGSQLDNASVVLASYDDAGLRDVVAVLDGQSQGSLAFSGSVRPAATGTLEAGAFDAFAGRIHLCVSHDGGSLPEALRSRFPLLRALPWARTREAVDWRRLGVDGDGLASILARFGLFADVETPREGCEALVVALSAGRWLMTEDPPFAQIRHRIDERRVEVVATGPTYAIRDDLKVRGYRWNHGVGGAGKCWTLVCPYRSALVEVAWLRHRLHAQGGSAEMRELS</sequence>
<name>A0A1H0J9L0_9HYPH</name>
<evidence type="ECO:0000313" key="2">
    <source>
        <dbReference type="EMBL" id="SDO40478.1"/>
    </source>
</evidence>
<evidence type="ECO:0000313" key="3">
    <source>
        <dbReference type="Proteomes" id="UP000198793"/>
    </source>
</evidence>
<gene>
    <name evidence="2" type="ORF">SAMN05192530_10677</name>
</gene>
<dbReference type="AlphaFoldDB" id="A0A1H0J9L0"/>